<proteinExistence type="predicted"/>
<dbReference type="Proteomes" id="UP000177053">
    <property type="component" value="Unassembled WGS sequence"/>
</dbReference>
<dbReference type="EMBL" id="MGFS01000028">
    <property type="protein sequence ID" value="OGM10845.1"/>
    <property type="molecule type" value="Genomic_DNA"/>
</dbReference>
<evidence type="ECO:0000313" key="2">
    <source>
        <dbReference type="Proteomes" id="UP000177053"/>
    </source>
</evidence>
<gene>
    <name evidence="1" type="ORF">A2Z22_03095</name>
</gene>
<sequence>MSESEILICKSKSIEEQLKEMSPEELWENLEKQNKQLAALGVKTPVSIIFFGASNHGFNYEDRRFPGGGVKPTPVNCLATVLHSEPKLRKKSTEEFEELMGVVSRTSMMVEVLFSKIGEFDWPNKFMKTPSSV</sequence>
<reference evidence="1 2" key="1">
    <citation type="journal article" date="2016" name="Nat. Commun.">
        <title>Thousands of microbial genomes shed light on interconnected biogeochemical processes in an aquifer system.</title>
        <authorList>
            <person name="Anantharaman K."/>
            <person name="Brown C.T."/>
            <person name="Hug L.A."/>
            <person name="Sharon I."/>
            <person name="Castelle C.J."/>
            <person name="Probst A.J."/>
            <person name="Thomas B.C."/>
            <person name="Singh A."/>
            <person name="Wilkins M.J."/>
            <person name="Karaoz U."/>
            <person name="Brodie E.L."/>
            <person name="Williams K.H."/>
            <person name="Hubbard S.S."/>
            <person name="Banfield J.F."/>
        </authorList>
    </citation>
    <scope>NUCLEOTIDE SEQUENCE [LARGE SCALE GENOMIC DNA]</scope>
</reference>
<comment type="caution">
    <text evidence="1">The sequence shown here is derived from an EMBL/GenBank/DDBJ whole genome shotgun (WGS) entry which is preliminary data.</text>
</comment>
<evidence type="ECO:0000313" key="1">
    <source>
        <dbReference type="EMBL" id="OGM10845.1"/>
    </source>
</evidence>
<name>A0A1F7X960_9BACT</name>
<protein>
    <submittedName>
        <fullName evidence="1">Uncharacterized protein</fullName>
    </submittedName>
</protein>
<accession>A0A1F7X960</accession>
<dbReference type="AlphaFoldDB" id="A0A1F7X960"/>
<organism evidence="1 2">
    <name type="scientific">Candidatus Woesebacteria bacterium RBG_16_34_12</name>
    <dbReference type="NCBI Taxonomy" id="1802480"/>
    <lineage>
        <taxon>Bacteria</taxon>
        <taxon>Candidatus Woeseibacteriota</taxon>
    </lineage>
</organism>